<dbReference type="Proteomes" id="UP000243197">
    <property type="component" value="Chromosome"/>
</dbReference>
<organism evidence="1 2">
    <name type="scientific">Ichthyobacterium seriolicida</name>
    <dbReference type="NCBI Taxonomy" id="242600"/>
    <lineage>
        <taxon>Bacteria</taxon>
        <taxon>Pseudomonadati</taxon>
        <taxon>Bacteroidota</taxon>
        <taxon>Flavobacteriia</taxon>
        <taxon>Flavobacteriales</taxon>
        <taxon>Ichthyobacteriaceae</taxon>
        <taxon>Ichthyobacterium</taxon>
    </lineage>
</organism>
<protein>
    <recommendedName>
        <fullName evidence="3">Transposase DDE domain-containing protein</fullName>
    </recommendedName>
</protein>
<accession>A0A1J1E010</accession>
<evidence type="ECO:0000313" key="1">
    <source>
        <dbReference type="EMBL" id="BAV94269.1"/>
    </source>
</evidence>
<name>A0A1J1E010_9FLAO</name>
<keyword evidence="2" id="KW-1185">Reference proteome</keyword>
<proteinExistence type="predicted"/>
<dbReference type="KEGG" id="ise:JBKA6_0256"/>
<dbReference type="AlphaFoldDB" id="A0A1J1E010"/>
<sequence length="40" mass="4566">MLGYEDTNDVSHLQNDPLFKKDVLQGDLSSQPLYQDLRTA</sequence>
<dbReference type="EMBL" id="AP014564">
    <property type="protein sequence ID" value="BAV94269.1"/>
    <property type="molecule type" value="Genomic_DNA"/>
</dbReference>
<evidence type="ECO:0008006" key="3">
    <source>
        <dbReference type="Google" id="ProtNLM"/>
    </source>
</evidence>
<evidence type="ECO:0000313" key="2">
    <source>
        <dbReference type="Proteomes" id="UP000243197"/>
    </source>
</evidence>
<gene>
    <name evidence="1" type="ORF">JBKA6_0256</name>
</gene>
<reference evidence="1 2" key="1">
    <citation type="submission" date="2014-03" db="EMBL/GenBank/DDBJ databases">
        <title>complete genome sequence of Flavobacteriaceae bacterium JBKA-6.</title>
        <authorList>
            <person name="Takano T."/>
            <person name="Nakamura Y."/>
            <person name="Takuma S."/>
            <person name="Yasuike M."/>
            <person name="Matsuyama T."/>
            <person name="Sakai T."/>
            <person name="Fujiwara A."/>
            <person name="Kimoto K."/>
            <person name="Fukuda Y."/>
            <person name="Kondo H."/>
            <person name="Hirono I."/>
            <person name="Nakayasu C."/>
        </authorList>
    </citation>
    <scope>NUCLEOTIDE SEQUENCE [LARGE SCALE GENOMIC DNA]</scope>
    <source>
        <strain evidence="1 2">JBKA-6</strain>
    </source>
</reference>